<reference evidence="7" key="1">
    <citation type="journal article" date="2019" name="Int. J. Syst. Evol. Microbiol.">
        <title>The Global Catalogue of Microorganisms (GCM) 10K type strain sequencing project: providing services to taxonomists for standard genome sequencing and annotation.</title>
        <authorList>
            <consortium name="The Broad Institute Genomics Platform"/>
            <consortium name="The Broad Institute Genome Sequencing Center for Infectious Disease"/>
            <person name="Wu L."/>
            <person name="Ma J."/>
        </authorList>
    </citation>
    <scope>NUCLEOTIDE SEQUENCE [LARGE SCALE GENOMIC DNA]</scope>
    <source>
        <strain evidence="7">CCUG 66188</strain>
    </source>
</reference>
<evidence type="ECO:0000313" key="7">
    <source>
        <dbReference type="Proteomes" id="UP001596353"/>
    </source>
</evidence>
<comment type="caution">
    <text evidence="6">The sequence shown here is derived from an EMBL/GenBank/DDBJ whole genome shotgun (WGS) entry which is preliminary data.</text>
</comment>
<comment type="similarity">
    <text evidence="4">Belongs to the serine/threonine dehydratase family. DsdA subfamily.</text>
</comment>
<protein>
    <recommendedName>
        <fullName evidence="4">Probable D-serine dehydratase</fullName>
        <ecNumber evidence="4">4.3.1.18</ecNumber>
    </recommendedName>
    <alternativeName>
        <fullName evidence="4">D-serine deaminase</fullName>
        <shortName evidence="4">DSD</shortName>
    </alternativeName>
</protein>
<gene>
    <name evidence="4" type="primary">dsdA</name>
    <name evidence="6" type="ORF">ACFQFQ_23780</name>
</gene>
<organism evidence="6 7">
    <name type="scientific">Sulfitobacter porphyrae</name>
    <dbReference type="NCBI Taxonomy" id="1246864"/>
    <lineage>
        <taxon>Bacteria</taxon>
        <taxon>Pseudomonadati</taxon>
        <taxon>Pseudomonadota</taxon>
        <taxon>Alphaproteobacteria</taxon>
        <taxon>Rhodobacterales</taxon>
        <taxon>Roseobacteraceae</taxon>
        <taxon>Sulfitobacter</taxon>
    </lineage>
</organism>
<evidence type="ECO:0000259" key="5">
    <source>
        <dbReference type="Pfam" id="PF00291"/>
    </source>
</evidence>
<name>A0ABW2B9D7_9RHOB</name>
<comment type="catalytic activity">
    <reaction evidence="4">
        <text>D-serine = pyruvate + NH4(+)</text>
        <dbReference type="Rhea" id="RHEA:13977"/>
        <dbReference type="ChEBI" id="CHEBI:15361"/>
        <dbReference type="ChEBI" id="CHEBI:28938"/>
        <dbReference type="ChEBI" id="CHEBI:35247"/>
        <dbReference type="EC" id="4.3.1.18"/>
    </reaction>
</comment>
<dbReference type="Gene3D" id="3.40.50.1100">
    <property type="match status" value="2"/>
</dbReference>
<evidence type="ECO:0000256" key="1">
    <source>
        <dbReference type="ARBA" id="ARBA00001933"/>
    </source>
</evidence>
<dbReference type="Proteomes" id="UP001596353">
    <property type="component" value="Unassembled WGS sequence"/>
</dbReference>
<sequence>MPVAPQDMIALRDTLRAGQSALWVNPAYVPAPDPVARADLDQACDDWAMLAPLLARLFPELEASDGRIASDLIAAPAGAFGDHAGTLLIKGDHALPVAGSIKARGGLFEVFICAVTQARAAGMLGPDDPVIRLAEMRDFFAARTIAVGSTGNLGLSVGIAARALGYACVVHMSSDAKPWKVDRLRKLGVEVVLHRADYSTAVAAARDATADDTDSYFVDDESSELLFRGYSAAAAELAAQLDAMGITIGPDRPLCLYLPCGIGGAPGGIAYGARAVFGPHAHSFFVEPQQSASALCQMAFNAPSVHDLGLSNRTEADGMAVATLSPLVRERMHNRLAGVCTVGDADMLRWVAAGHAHGLQFEPSATAGFAGPQHLMHSAAGNAFRAQHMAHVAPENITHVVWATGGLFVPDAAHRAFLEAAAALPAAYDLPQEITP</sequence>
<dbReference type="PANTHER" id="PTHR48078">
    <property type="entry name" value="THREONINE DEHYDRATASE, MITOCHONDRIAL-RELATED"/>
    <property type="match status" value="1"/>
</dbReference>
<feature type="domain" description="Tryptophan synthase beta chain-like PALP" evidence="5">
    <location>
        <begin position="80"/>
        <end position="372"/>
    </location>
</feature>
<dbReference type="InterPro" id="IPR050147">
    <property type="entry name" value="Ser/Thr_Dehydratase"/>
</dbReference>
<dbReference type="Pfam" id="PF00291">
    <property type="entry name" value="PALP"/>
    <property type="match status" value="1"/>
</dbReference>
<dbReference type="InterPro" id="IPR001926">
    <property type="entry name" value="TrpB-like_PALP"/>
</dbReference>
<keyword evidence="7" id="KW-1185">Reference proteome</keyword>
<dbReference type="GO" id="GO:0008721">
    <property type="term" value="F:D-serine ammonia-lyase activity"/>
    <property type="evidence" value="ECO:0007669"/>
    <property type="project" value="UniProtKB-EC"/>
</dbReference>
<dbReference type="NCBIfam" id="NF002823">
    <property type="entry name" value="PRK02991.1"/>
    <property type="match status" value="1"/>
</dbReference>
<proteinExistence type="inferred from homology"/>
<evidence type="ECO:0000256" key="4">
    <source>
        <dbReference type="HAMAP-Rule" id="MF_01030"/>
    </source>
</evidence>
<dbReference type="SUPFAM" id="SSF53686">
    <property type="entry name" value="Tryptophan synthase beta subunit-like PLP-dependent enzymes"/>
    <property type="match status" value="1"/>
</dbReference>
<dbReference type="HAMAP" id="MF_01030">
    <property type="entry name" value="D_Ser_dehydrat"/>
    <property type="match status" value="1"/>
</dbReference>
<evidence type="ECO:0000313" key="6">
    <source>
        <dbReference type="EMBL" id="MFC6761817.1"/>
    </source>
</evidence>
<comment type="cofactor">
    <cofactor evidence="1 4">
        <name>pyridoxal 5'-phosphate</name>
        <dbReference type="ChEBI" id="CHEBI:597326"/>
    </cofactor>
</comment>
<dbReference type="InterPro" id="IPR036052">
    <property type="entry name" value="TrpB-like_PALP_sf"/>
</dbReference>
<dbReference type="InterPro" id="IPR011780">
    <property type="entry name" value="D_Ser_am_lyase"/>
</dbReference>
<keyword evidence="2 4" id="KW-0663">Pyridoxal phosphate</keyword>
<dbReference type="EC" id="4.3.1.18" evidence="4"/>
<dbReference type="PANTHER" id="PTHR48078:SF9">
    <property type="entry name" value="D-SERINE DEHYDRATASE"/>
    <property type="match status" value="1"/>
</dbReference>
<evidence type="ECO:0000256" key="3">
    <source>
        <dbReference type="ARBA" id="ARBA00023239"/>
    </source>
</evidence>
<accession>A0ABW2B9D7</accession>
<feature type="modified residue" description="N6-(pyridoxal phosphate)lysine" evidence="4">
    <location>
        <position position="102"/>
    </location>
</feature>
<evidence type="ECO:0000256" key="2">
    <source>
        <dbReference type="ARBA" id="ARBA00022898"/>
    </source>
</evidence>
<keyword evidence="3 4" id="KW-0456">Lyase</keyword>
<dbReference type="EMBL" id="JBHSWG010000003">
    <property type="protein sequence ID" value="MFC6761817.1"/>
    <property type="molecule type" value="Genomic_DNA"/>
</dbReference>